<dbReference type="AlphaFoldDB" id="A0A410Q9C0"/>
<dbReference type="GO" id="GO:0003677">
    <property type="term" value="F:DNA binding"/>
    <property type="evidence" value="ECO:0007669"/>
    <property type="project" value="UniProtKB-KW"/>
</dbReference>
<evidence type="ECO:0000259" key="5">
    <source>
        <dbReference type="PROSITE" id="PS51464"/>
    </source>
</evidence>
<keyword evidence="7" id="KW-1185">Reference proteome</keyword>
<reference evidence="7" key="1">
    <citation type="submission" date="2019-01" db="EMBL/GenBank/DDBJ databases">
        <title>Draft genomes of a novel of Sporanaerobacter strains.</title>
        <authorList>
            <person name="Ma S."/>
        </authorList>
    </citation>
    <scope>NUCLEOTIDE SEQUENCE [LARGE SCALE GENOMIC DNA]</scope>
    <source>
        <strain evidence="7">NJN-17</strain>
    </source>
</reference>
<feature type="domain" description="HTH rpiR-type" evidence="4">
    <location>
        <begin position="8"/>
        <end position="84"/>
    </location>
</feature>
<keyword evidence="2" id="KW-0238">DNA-binding</keyword>
<dbReference type="Pfam" id="PF01418">
    <property type="entry name" value="HTH_6"/>
    <property type="match status" value="1"/>
</dbReference>
<dbReference type="PROSITE" id="PS51464">
    <property type="entry name" value="SIS"/>
    <property type="match status" value="1"/>
</dbReference>
<dbReference type="GO" id="GO:0003700">
    <property type="term" value="F:DNA-binding transcription factor activity"/>
    <property type="evidence" value="ECO:0007669"/>
    <property type="project" value="InterPro"/>
</dbReference>
<feature type="domain" description="SIS" evidence="5">
    <location>
        <begin position="128"/>
        <end position="269"/>
    </location>
</feature>
<organism evidence="6 7">
    <name type="scientific">Acidilutibacter cellobiosedens</name>
    <dbReference type="NCBI Taxonomy" id="2507161"/>
    <lineage>
        <taxon>Bacteria</taxon>
        <taxon>Bacillati</taxon>
        <taxon>Bacillota</taxon>
        <taxon>Tissierellia</taxon>
        <taxon>Tissierellales</taxon>
        <taxon>Acidilutibacteraceae</taxon>
        <taxon>Acidilutibacter</taxon>
    </lineage>
</organism>
<dbReference type="PANTHER" id="PTHR30514">
    <property type="entry name" value="GLUCOKINASE"/>
    <property type="match status" value="1"/>
</dbReference>
<evidence type="ECO:0000259" key="4">
    <source>
        <dbReference type="PROSITE" id="PS51071"/>
    </source>
</evidence>
<dbReference type="PANTHER" id="PTHR30514:SF10">
    <property type="entry name" value="MURR_RPIR FAMILY TRANSCRIPTIONAL REGULATOR"/>
    <property type="match status" value="1"/>
</dbReference>
<evidence type="ECO:0000256" key="1">
    <source>
        <dbReference type="ARBA" id="ARBA00023015"/>
    </source>
</evidence>
<dbReference type="PROSITE" id="PS51071">
    <property type="entry name" value="HTH_RPIR"/>
    <property type="match status" value="1"/>
</dbReference>
<dbReference type="Gene3D" id="3.40.50.10490">
    <property type="entry name" value="Glucose-6-phosphate isomerase like protein, domain 1"/>
    <property type="match status" value="1"/>
</dbReference>
<dbReference type="Proteomes" id="UP000287969">
    <property type="component" value="Chromosome"/>
</dbReference>
<dbReference type="InterPro" id="IPR036388">
    <property type="entry name" value="WH-like_DNA-bd_sf"/>
</dbReference>
<protein>
    <submittedName>
        <fullName evidence="6">MurR/RpiR family transcriptional regulator</fullName>
    </submittedName>
</protein>
<dbReference type="InterPro" id="IPR000281">
    <property type="entry name" value="HTH_RpiR"/>
</dbReference>
<dbReference type="GO" id="GO:0097367">
    <property type="term" value="F:carbohydrate derivative binding"/>
    <property type="evidence" value="ECO:0007669"/>
    <property type="project" value="InterPro"/>
</dbReference>
<gene>
    <name evidence="6" type="ORF">EQM13_02890</name>
</gene>
<dbReference type="InterPro" id="IPR001347">
    <property type="entry name" value="SIS_dom"/>
</dbReference>
<keyword evidence="1" id="KW-0805">Transcription regulation</keyword>
<evidence type="ECO:0000256" key="3">
    <source>
        <dbReference type="ARBA" id="ARBA00023163"/>
    </source>
</evidence>
<dbReference type="Gene3D" id="1.10.10.10">
    <property type="entry name" value="Winged helix-like DNA-binding domain superfamily/Winged helix DNA-binding domain"/>
    <property type="match status" value="1"/>
</dbReference>
<keyword evidence="3" id="KW-0804">Transcription</keyword>
<dbReference type="CDD" id="cd05013">
    <property type="entry name" value="SIS_RpiR"/>
    <property type="match status" value="1"/>
</dbReference>
<dbReference type="OrthoDB" id="63027at2"/>
<sequence>MVFQELNWGYKMLIKEMISKLSPSEKKVAEYIMANPEESLKLSVEQLSKACGTSGATVVRFCKTMGLNSFQNLKLRICSDLNKENDLFYTDIVPDEKKEVIVKKITDNNIKAIVDTSNTIDMNELEKAVEAIKKADRIVFFGVGASYIVTEDAAQKFLRIGKNCFSPSETQLAAAIVGTLKENDLVFGVSFSGETEEVLGILNLARNKNLKTISLTQLGKSKVANAGDIKLFTAPSIEAPLRSAATSSRMAQLHVIDILFMCVAASDFDETINSLEKTKESIRSLKNMTYKKIK</sequence>
<proteinExistence type="predicted"/>
<evidence type="ECO:0000256" key="2">
    <source>
        <dbReference type="ARBA" id="ARBA00023125"/>
    </source>
</evidence>
<dbReference type="InterPro" id="IPR035472">
    <property type="entry name" value="RpiR-like_SIS"/>
</dbReference>
<dbReference type="InterPro" id="IPR009057">
    <property type="entry name" value="Homeodomain-like_sf"/>
</dbReference>
<dbReference type="EMBL" id="CP035282">
    <property type="protein sequence ID" value="QAT60595.1"/>
    <property type="molecule type" value="Genomic_DNA"/>
</dbReference>
<dbReference type="Pfam" id="PF01380">
    <property type="entry name" value="SIS"/>
    <property type="match status" value="1"/>
</dbReference>
<dbReference type="KEGG" id="spoa:EQM13_02890"/>
<evidence type="ECO:0000313" key="6">
    <source>
        <dbReference type="EMBL" id="QAT60595.1"/>
    </source>
</evidence>
<dbReference type="SUPFAM" id="SSF53697">
    <property type="entry name" value="SIS domain"/>
    <property type="match status" value="1"/>
</dbReference>
<evidence type="ECO:0000313" key="7">
    <source>
        <dbReference type="Proteomes" id="UP000287969"/>
    </source>
</evidence>
<accession>A0A410Q9C0</accession>
<dbReference type="GO" id="GO:1901135">
    <property type="term" value="P:carbohydrate derivative metabolic process"/>
    <property type="evidence" value="ECO:0007669"/>
    <property type="project" value="InterPro"/>
</dbReference>
<dbReference type="InterPro" id="IPR047640">
    <property type="entry name" value="RpiR-like"/>
</dbReference>
<name>A0A410Q9C0_9FIRM</name>
<dbReference type="SUPFAM" id="SSF46689">
    <property type="entry name" value="Homeodomain-like"/>
    <property type="match status" value="1"/>
</dbReference>
<dbReference type="InterPro" id="IPR046348">
    <property type="entry name" value="SIS_dom_sf"/>
</dbReference>